<feature type="region of interest" description="Disordered" evidence="1">
    <location>
        <begin position="67"/>
        <end position="145"/>
    </location>
</feature>
<protein>
    <submittedName>
        <fullName evidence="2">Head assembly protein</fullName>
    </submittedName>
</protein>
<dbReference type="Pfam" id="PF05396">
    <property type="entry name" value="Phage_T7_Capsid"/>
    <property type="match status" value="1"/>
</dbReference>
<gene>
    <name evidence="2" type="ORF">vBKpn2P4_33</name>
</gene>
<evidence type="ECO:0000313" key="2">
    <source>
        <dbReference type="EMBL" id="XCG96968.1"/>
    </source>
</evidence>
<sequence>MNEVWSEGSSPSCYPLSLNFKEIEMAGESNADVYASFGVNSAVLTGSTPEEHQENMLALDVAARDGDDAIELNTNSDDPYGSDVDPFGEPEEGRMQVRISADGSDEESTEGEEGSEEEEQQGDEESQQEEVTDDGEPEEFKPIGETPADINEASQQLEEHEAGFNDMVATAIERGLSQDAVTRIQQEYQNEDSLSEESYRELAEAGYSKAFVDAYIRGQEALVNQYVEKVMDFVGGRERFQQVYGHMKTNNPEGAEALIKAFESRDVATMKTILNLAGQSRDKTFGKKAERSIAKRATPAKPVARKAEGFESQAEMIKAMSDPRYRTDSKYRREVEQKVIDSKF</sequence>
<organism evidence="2">
    <name type="scientific">Klebsiella phage vB_Kpn2-P4</name>
    <dbReference type="NCBI Taxonomy" id="3230850"/>
    <lineage>
        <taxon>Viruses</taxon>
    </lineage>
</organism>
<dbReference type="GO" id="GO:0019069">
    <property type="term" value="P:viral capsid assembly"/>
    <property type="evidence" value="ECO:0007669"/>
    <property type="project" value="InterPro"/>
</dbReference>
<proteinExistence type="predicted"/>
<evidence type="ECO:0000256" key="1">
    <source>
        <dbReference type="SAM" id="MobiDB-lite"/>
    </source>
</evidence>
<feature type="compositionally biased region" description="Acidic residues" evidence="1">
    <location>
        <begin position="103"/>
        <end position="137"/>
    </location>
</feature>
<dbReference type="EMBL" id="PP848852">
    <property type="protein sequence ID" value="XCG96968.1"/>
    <property type="molecule type" value="Genomic_DNA"/>
</dbReference>
<reference evidence="2" key="1">
    <citation type="submission" date="2024-05" db="EMBL/GenBank/DDBJ databases">
        <authorList>
            <person name="Ferriol-Gonzalez C."/>
            <person name="Concha-Eloko R."/>
            <person name="Bernabeu-Gimeno M."/>
            <person name="Fernandez-Cuenca F."/>
            <person name="Canada-Garcia J.E."/>
            <person name="Garcia-Cobos S."/>
            <person name="Sanjuan R."/>
            <person name="Domingo-Calap P."/>
        </authorList>
    </citation>
    <scope>NUCLEOTIDE SEQUENCE</scope>
</reference>
<name>A0AAU8EHS3_9VIRU</name>
<accession>A0AAU8EHS3</accession>
<dbReference type="InterPro" id="IPR008768">
    <property type="entry name" value="Gp9-like"/>
</dbReference>